<dbReference type="GO" id="GO:0004519">
    <property type="term" value="F:endonuclease activity"/>
    <property type="evidence" value="ECO:0007669"/>
    <property type="project" value="UniProtKB-KW"/>
</dbReference>
<accession>A0ABW5QGB8</accession>
<feature type="region of interest" description="Disordered" evidence="1">
    <location>
        <begin position="73"/>
        <end position="139"/>
    </location>
</feature>
<keyword evidence="3" id="KW-1185">Reference proteome</keyword>
<organism evidence="2 3">
    <name type="scientific">Devosia albogilva</name>
    <dbReference type="NCBI Taxonomy" id="429726"/>
    <lineage>
        <taxon>Bacteria</taxon>
        <taxon>Pseudomonadati</taxon>
        <taxon>Pseudomonadota</taxon>
        <taxon>Alphaproteobacteria</taxon>
        <taxon>Hyphomicrobiales</taxon>
        <taxon>Devosiaceae</taxon>
        <taxon>Devosia</taxon>
    </lineage>
</organism>
<protein>
    <submittedName>
        <fullName evidence="2">HNH endonuclease</fullName>
    </submittedName>
</protein>
<evidence type="ECO:0000256" key="1">
    <source>
        <dbReference type="SAM" id="MobiDB-lite"/>
    </source>
</evidence>
<feature type="compositionally biased region" description="Basic and acidic residues" evidence="1">
    <location>
        <begin position="75"/>
        <end position="91"/>
    </location>
</feature>
<keyword evidence="2" id="KW-0540">Nuclease</keyword>
<comment type="caution">
    <text evidence="2">The sequence shown here is derived from an EMBL/GenBank/DDBJ whole genome shotgun (WGS) entry which is preliminary data.</text>
</comment>
<feature type="compositionally biased region" description="Basic and acidic residues" evidence="1">
    <location>
        <begin position="128"/>
        <end position="139"/>
    </location>
</feature>
<evidence type="ECO:0000313" key="3">
    <source>
        <dbReference type="Proteomes" id="UP001597521"/>
    </source>
</evidence>
<feature type="compositionally biased region" description="Basic residues" evidence="1">
    <location>
        <begin position="92"/>
        <end position="105"/>
    </location>
</feature>
<gene>
    <name evidence="2" type="ORF">ACFSX5_01125</name>
</gene>
<sequence length="139" mass="15970">MGRSVPEWIGATADSKIPDRVKLRIIEREGMRCYLTGRKLRAGEYDFEHVIPLAMWTGEGHGNRESNIRLAYRPAHREKTKQDREAQAKSDRIRKKHLGIRKPPKLRSAGFAKAPKQRRASAPPTPKFEGDIMARKETR</sequence>
<keyword evidence="2" id="KW-0378">Hydrolase</keyword>
<proteinExistence type="predicted"/>
<keyword evidence="2" id="KW-0255">Endonuclease</keyword>
<dbReference type="Gene3D" id="1.10.30.50">
    <property type="match status" value="1"/>
</dbReference>
<evidence type="ECO:0000313" key="2">
    <source>
        <dbReference type="EMBL" id="MFD2646391.1"/>
    </source>
</evidence>
<reference evidence="3" key="1">
    <citation type="journal article" date="2019" name="Int. J. Syst. Evol. Microbiol.">
        <title>The Global Catalogue of Microorganisms (GCM) 10K type strain sequencing project: providing services to taxonomists for standard genome sequencing and annotation.</title>
        <authorList>
            <consortium name="The Broad Institute Genomics Platform"/>
            <consortium name="The Broad Institute Genome Sequencing Center for Infectious Disease"/>
            <person name="Wu L."/>
            <person name="Ma J."/>
        </authorList>
    </citation>
    <scope>NUCLEOTIDE SEQUENCE [LARGE SCALE GENOMIC DNA]</scope>
    <source>
        <strain evidence="3">CCM 7427</strain>
    </source>
</reference>
<dbReference type="EMBL" id="JBHUNP010000001">
    <property type="protein sequence ID" value="MFD2646391.1"/>
    <property type="molecule type" value="Genomic_DNA"/>
</dbReference>
<dbReference type="RefSeq" id="WP_386830977.1">
    <property type="nucleotide sequence ID" value="NZ_JBHUNP010000001.1"/>
</dbReference>
<dbReference type="Proteomes" id="UP001597521">
    <property type="component" value="Unassembled WGS sequence"/>
</dbReference>
<name>A0ABW5QGB8_9HYPH</name>